<keyword evidence="3" id="KW-1185">Reference proteome</keyword>
<accession>A0ABQ3I804</accession>
<name>A0ABQ3I804_9BACT</name>
<dbReference type="Pfam" id="PF10067">
    <property type="entry name" value="DUF2306"/>
    <property type="match status" value="1"/>
</dbReference>
<dbReference type="EMBL" id="BNAG01000001">
    <property type="protein sequence ID" value="GHE58082.1"/>
    <property type="molecule type" value="Genomic_DNA"/>
</dbReference>
<gene>
    <name evidence="2" type="ORF">GCM10011340_11600</name>
</gene>
<feature type="transmembrane region" description="Helical" evidence="1">
    <location>
        <begin position="6"/>
        <end position="27"/>
    </location>
</feature>
<keyword evidence="1" id="KW-1133">Transmembrane helix</keyword>
<proteinExistence type="predicted"/>
<organism evidence="2 3">
    <name type="scientific">Roseivirga thermotolerans</name>
    <dbReference type="NCBI Taxonomy" id="1758176"/>
    <lineage>
        <taxon>Bacteria</taxon>
        <taxon>Pseudomonadati</taxon>
        <taxon>Bacteroidota</taxon>
        <taxon>Cytophagia</taxon>
        <taxon>Cytophagales</taxon>
        <taxon>Roseivirgaceae</taxon>
        <taxon>Roseivirga</taxon>
    </lineage>
</organism>
<feature type="transmembrane region" description="Helical" evidence="1">
    <location>
        <begin position="39"/>
        <end position="58"/>
    </location>
</feature>
<evidence type="ECO:0000256" key="1">
    <source>
        <dbReference type="SAM" id="Phobius"/>
    </source>
</evidence>
<comment type="caution">
    <text evidence="2">The sequence shown here is derived from an EMBL/GenBank/DDBJ whole genome shotgun (WGS) entry which is preliminary data.</text>
</comment>
<evidence type="ECO:0000313" key="2">
    <source>
        <dbReference type="EMBL" id="GHE58082.1"/>
    </source>
</evidence>
<protein>
    <recommendedName>
        <fullName evidence="4">DUF2306 domain-containing protein</fullName>
    </recommendedName>
</protein>
<feature type="transmembrane region" description="Helical" evidence="1">
    <location>
        <begin position="64"/>
        <end position="84"/>
    </location>
</feature>
<keyword evidence="1" id="KW-0812">Transmembrane</keyword>
<dbReference type="InterPro" id="IPR018750">
    <property type="entry name" value="DUF2306_membrane"/>
</dbReference>
<feature type="transmembrane region" description="Helical" evidence="1">
    <location>
        <begin position="124"/>
        <end position="143"/>
    </location>
</feature>
<sequence length="154" mass="17418">MIHSTIGLFHTAMAFLAMATGATVIFMRKGTKRHKQWGYIYVTSMLLLNGSAFFIYNFGNRPSLFHLFALISLATLVAGIVPAITKKHKNWYPRHFYFMSWSVVGLYCAFWAETGTRLLNGQHFWWAVAIASTSTALVGKVFIDREAKKLFGKA</sequence>
<feature type="transmembrane region" description="Helical" evidence="1">
    <location>
        <begin position="96"/>
        <end position="112"/>
    </location>
</feature>
<dbReference type="Proteomes" id="UP000658258">
    <property type="component" value="Unassembled WGS sequence"/>
</dbReference>
<evidence type="ECO:0008006" key="4">
    <source>
        <dbReference type="Google" id="ProtNLM"/>
    </source>
</evidence>
<keyword evidence="1" id="KW-0472">Membrane</keyword>
<evidence type="ECO:0000313" key="3">
    <source>
        <dbReference type="Proteomes" id="UP000658258"/>
    </source>
</evidence>
<dbReference type="RefSeq" id="WP_189629237.1">
    <property type="nucleotide sequence ID" value="NZ_BNAG01000001.1"/>
</dbReference>
<reference evidence="3" key="1">
    <citation type="journal article" date="2019" name="Int. J. Syst. Evol. Microbiol.">
        <title>The Global Catalogue of Microorganisms (GCM) 10K type strain sequencing project: providing services to taxonomists for standard genome sequencing and annotation.</title>
        <authorList>
            <consortium name="The Broad Institute Genomics Platform"/>
            <consortium name="The Broad Institute Genome Sequencing Center for Infectious Disease"/>
            <person name="Wu L."/>
            <person name="Ma J."/>
        </authorList>
    </citation>
    <scope>NUCLEOTIDE SEQUENCE [LARGE SCALE GENOMIC DNA]</scope>
    <source>
        <strain evidence="3">CGMCC 1.15111</strain>
    </source>
</reference>